<keyword evidence="2" id="KW-1185">Reference proteome</keyword>
<dbReference type="EMBL" id="KN818311">
    <property type="protein sequence ID" value="KIL59690.1"/>
    <property type="molecule type" value="Genomic_DNA"/>
</dbReference>
<dbReference type="Gene3D" id="2.80.10.50">
    <property type="match status" value="1"/>
</dbReference>
<evidence type="ECO:0000313" key="2">
    <source>
        <dbReference type="Proteomes" id="UP000054549"/>
    </source>
</evidence>
<dbReference type="InParanoid" id="A0A0C2SA55"/>
<accession>A0A0C2SA55</accession>
<protein>
    <submittedName>
        <fullName evidence="1">Uncharacterized protein</fullName>
    </submittedName>
</protein>
<gene>
    <name evidence="1" type="ORF">M378DRAFT_168954</name>
</gene>
<proteinExistence type="predicted"/>
<dbReference type="OrthoDB" id="10422979at2759"/>
<dbReference type="CDD" id="cd23428">
    <property type="entry name" value="beta-trefoil_Ricin_SPI"/>
    <property type="match status" value="1"/>
</dbReference>
<reference evidence="1 2" key="1">
    <citation type="submission" date="2014-04" db="EMBL/GenBank/DDBJ databases">
        <title>Evolutionary Origins and Diversification of the Mycorrhizal Mutualists.</title>
        <authorList>
            <consortium name="DOE Joint Genome Institute"/>
            <consortium name="Mycorrhizal Genomics Consortium"/>
            <person name="Kohler A."/>
            <person name="Kuo A."/>
            <person name="Nagy L.G."/>
            <person name="Floudas D."/>
            <person name="Copeland A."/>
            <person name="Barry K.W."/>
            <person name="Cichocki N."/>
            <person name="Veneault-Fourrey C."/>
            <person name="LaButti K."/>
            <person name="Lindquist E.A."/>
            <person name="Lipzen A."/>
            <person name="Lundell T."/>
            <person name="Morin E."/>
            <person name="Murat C."/>
            <person name="Riley R."/>
            <person name="Ohm R."/>
            <person name="Sun H."/>
            <person name="Tunlid A."/>
            <person name="Henrissat B."/>
            <person name="Grigoriev I.V."/>
            <person name="Hibbett D.S."/>
            <person name="Martin F."/>
        </authorList>
    </citation>
    <scope>NUCLEOTIDE SEQUENCE [LARGE SCALE GENOMIC DNA]</scope>
    <source>
        <strain evidence="1 2">Koide BX008</strain>
    </source>
</reference>
<dbReference type="InterPro" id="IPR031755">
    <property type="entry name" value="Inhibitor_I66"/>
</dbReference>
<name>A0A0C2SA55_AMAMK</name>
<feature type="non-terminal residue" evidence="1">
    <location>
        <position position="1"/>
    </location>
</feature>
<dbReference type="GO" id="GO:0004867">
    <property type="term" value="F:serine-type endopeptidase inhibitor activity"/>
    <property type="evidence" value="ECO:0007669"/>
    <property type="project" value="InterPro"/>
</dbReference>
<organism evidence="1 2">
    <name type="scientific">Amanita muscaria (strain Koide BX008)</name>
    <dbReference type="NCBI Taxonomy" id="946122"/>
    <lineage>
        <taxon>Eukaryota</taxon>
        <taxon>Fungi</taxon>
        <taxon>Dikarya</taxon>
        <taxon>Basidiomycota</taxon>
        <taxon>Agaricomycotina</taxon>
        <taxon>Agaricomycetes</taxon>
        <taxon>Agaricomycetidae</taxon>
        <taxon>Agaricales</taxon>
        <taxon>Pluteineae</taxon>
        <taxon>Amanitaceae</taxon>
        <taxon>Amanita</taxon>
    </lineage>
</organism>
<dbReference type="Proteomes" id="UP000054549">
    <property type="component" value="Unassembled WGS sequence"/>
</dbReference>
<dbReference type="Pfam" id="PF16850">
    <property type="entry name" value="Inhibitor_I66"/>
    <property type="match status" value="1"/>
</dbReference>
<sequence>SLTMSQELKPLQPGRYIISSKLVLPTENNVIGINEHLTSKSTLRPTDAKAPVVYIPRPFRNPSWTVSATDDGTYVLQLENNNAIAEDSLLFAEKEAKATWEIKKQHNDTQIPLDAYTIESASEPGNGWVLDTDKPDENTQISYGPLLYLPVEPKEYVSNALWFFIPDDAEPPVVIL</sequence>
<dbReference type="HOGENOM" id="CLU_1528707_0_0_1"/>
<evidence type="ECO:0000313" key="1">
    <source>
        <dbReference type="EMBL" id="KIL59690.1"/>
    </source>
</evidence>
<dbReference type="AlphaFoldDB" id="A0A0C2SA55"/>